<dbReference type="GO" id="GO:0071897">
    <property type="term" value="P:DNA biosynthetic process"/>
    <property type="evidence" value="ECO:0007669"/>
    <property type="project" value="UniProtKB-KW"/>
</dbReference>
<feature type="binding site" evidence="8">
    <location>
        <position position="142"/>
    </location>
    <ligand>
        <name>Zn(2+)</name>
        <dbReference type="ChEBI" id="CHEBI:29105"/>
    </ligand>
</feature>
<accession>A0A9D1A8S7</accession>
<evidence type="ECO:0000313" key="14">
    <source>
        <dbReference type="Proteomes" id="UP000824258"/>
    </source>
</evidence>
<dbReference type="GO" id="GO:0046104">
    <property type="term" value="P:thymidine metabolic process"/>
    <property type="evidence" value="ECO:0007669"/>
    <property type="project" value="TreeGrafter"/>
</dbReference>
<feature type="binding site" evidence="10">
    <location>
        <begin position="167"/>
        <end position="170"/>
    </location>
    <ligand>
        <name>substrate</name>
    </ligand>
</feature>
<name>A0A9D1A8S7_9FIRM</name>
<feature type="binding site" evidence="10">
    <location>
        <position position="175"/>
    </location>
    <ligand>
        <name>substrate</name>
    </ligand>
</feature>
<keyword evidence="4 8" id="KW-0808">Transferase</keyword>
<feature type="binding site" evidence="8">
    <location>
        <begin position="84"/>
        <end position="87"/>
    </location>
    <ligand>
        <name>ATP</name>
        <dbReference type="ChEBI" id="CHEBI:30616"/>
    </ligand>
</feature>
<evidence type="ECO:0000313" key="13">
    <source>
        <dbReference type="EMBL" id="HIR09810.1"/>
    </source>
</evidence>
<evidence type="ECO:0000256" key="3">
    <source>
        <dbReference type="ARBA" id="ARBA00022634"/>
    </source>
</evidence>
<evidence type="ECO:0000256" key="12">
    <source>
        <dbReference type="RuleBase" id="RU004165"/>
    </source>
</evidence>
<dbReference type="GO" id="GO:0008270">
    <property type="term" value="F:zinc ion binding"/>
    <property type="evidence" value="ECO:0007669"/>
    <property type="project" value="UniProtKB-UniRule"/>
</dbReference>
<dbReference type="SUPFAM" id="SSF57716">
    <property type="entry name" value="Glucocorticoid receptor-like (DNA-binding domain)"/>
    <property type="match status" value="1"/>
</dbReference>
<keyword evidence="8" id="KW-0862">Zinc</keyword>
<comment type="caution">
    <text evidence="8">Lacks conserved residue(s) required for the propagation of feature annotation.</text>
</comment>
<comment type="subunit">
    <text evidence="8">Homotetramer.</text>
</comment>
<feature type="binding site" evidence="8">
    <location>
        <position position="179"/>
    </location>
    <ligand>
        <name>Zn(2+)</name>
        <dbReference type="ChEBI" id="CHEBI:29105"/>
    </ligand>
</feature>
<evidence type="ECO:0000256" key="10">
    <source>
        <dbReference type="PIRSR" id="PIRSR035805-2"/>
    </source>
</evidence>
<dbReference type="PANTHER" id="PTHR11441">
    <property type="entry name" value="THYMIDINE KINASE"/>
    <property type="match status" value="1"/>
</dbReference>
<evidence type="ECO:0000256" key="11">
    <source>
        <dbReference type="RuleBase" id="RU000544"/>
    </source>
</evidence>
<evidence type="ECO:0000256" key="5">
    <source>
        <dbReference type="ARBA" id="ARBA00022741"/>
    </source>
</evidence>
<protein>
    <recommendedName>
        <fullName evidence="2 8">Thymidine kinase</fullName>
        <ecNumber evidence="2 8">2.7.1.21</ecNumber>
    </recommendedName>
</protein>
<dbReference type="PIRSF" id="PIRSF035805">
    <property type="entry name" value="TK_cell"/>
    <property type="match status" value="1"/>
</dbReference>
<reference evidence="13" key="1">
    <citation type="submission" date="2020-10" db="EMBL/GenBank/DDBJ databases">
        <authorList>
            <person name="Gilroy R."/>
        </authorList>
    </citation>
    <scope>NUCLEOTIDE SEQUENCE</scope>
    <source>
        <strain evidence="13">ChiHjej9B8-7071</strain>
    </source>
</reference>
<evidence type="ECO:0000256" key="4">
    <source>
        <dbReference type="ARBA" id="ARBA00022679"/>
    </source>
</evidence>
<dbReference type="EMBL" id="DVGD01000165">
    <property type="protein sequence ID" value="HIR09810.1"/>
    <property type="molecule type" value="Genomic_DNA"/>
</dbReference>
<feature type="active site" description="Proton acceptor" evidence="8 9">
    <location>
        <position position="85"/>
    </location>
</feature>
<dbReference type="PANTHER" id="PTHR11441:SF0">
    <property type="entry name" value="THYMIDINE KINASE, CYTOSOLIC"/>
    <property type="match status" value="1"/>
</dbReference>
<dbReference type="NCBIfam" id="NF003300">
    <property type="entry name" value="PRK04296.1-5"/>
    <property type="match status" value="1"/>
</dbReference>
<evidence type="ECO:0000256" key="8">
    <source>
        <dbReference type="HAMAP-Rule" id="MF_00124"/>
    </source>
</evidence>
<keyword evidence="6 8" id="KW-0418">Kinase</keyword>
<dbReference type="InterPro" id="IPR001267">
    <property type="entry name" value="Thymidine_kinase"/>
</dbReference>
<evidence type="ECO:0000256" key="7">
    <source>
        <dbReference type="ARBA" id="ARBA00022840"/>
    </source>
</evidence>
<evidence type="ECO:0000256" key="1">
    <source>
        <dbReference type="ARBA" id="ARBA00007587"/>
    </source>
</evidence>
<comment type="similarity">
    <text evidence="1 8 12">Belongs to the thymidine kinase family.</text>
</comment>
<dbReference type="HAMAP" id="MF_00124">
    <property type="entry name" value="Thymidine_kinase"/>
    <property type="match status" value="1"/>
</dbReference>
<comment type="subcellular location">
    <subcellularLocation>
        <location evidence="8">Cytoplasm</location>
    </subcellularLocation>
</comment>
<dbReference type="SUPFAM" id="SSF52540">
    <property type="entry name" value="P-loop containing nucleoside triphosphate hydrolases"/>
    <property type="match status" value="1"/>
</dbReference>
<evidence type="ECO:0000256" key="6">
    <source>
        <dbReference type="ARBA" id="ARBA00022777"/>
    </source>
</evidence>
<keyword evidence="5 8" id="KW-0547">Nucleotide-binding</keyword>
<evidence type="ECO:0000256" key="9">
    <source>
        <dbReference type="PIRSR" id="PIRSR035805-1"/>
    </source>
</evidence>
<organism evidence="13 14">
    <name type="scientific">Candidatus Avoscillospira stercoripullorum</name>
    <dbReference type="NCBI Taxonomy" id="2840709"/>
    <lineage>
        <taxon>Bacteria</taxon>
        <taxon>Bacillati</taxon>
        <taxon>Bacillota</taxon>
        <taxon>Clostridia</taxon>
        <taxon>Eubacteriales</taxon>
        <taxon>Oscillospiraceae</taxon>
        <taxon>Oscillospiraceae incertae sedis</taxon>
        <taxon>Candidatus Avoscillospira</taxon>
    </lineage>
</organism>
<dbReference type="EC" id="2.7.1.21" evidence="2 8"/>
<dbReference type="Gene3D" id="3.40.50.300">
    <property type="entry name" value="P-loop containing nucleotide triphosphate hydrolases"/>
    <property type="match status" value="1"/>
</dbReference>
<dbReference type="InterPro" id="IPR027417">
    <property type="entry name" value="P-loop_NTPase"/>
</dbReference>
<reference evidence="13" key="2">
    <citation type="journal article" date="2021" name="PeerJ">
        <title>Extensive microbial diversity within the chicken gut microbiome revealed by metagenomics and culture.</title>
        <authorList>
            <person name="Gilroy R."/>
            <person name="Ravi A."/>
            <person name="Getino M."/>
            <person name="Pursley I."/>
            <person name="Horton D.L."/>
            <person name="Alikhan N.F."/>
            <person name="Baker D."/>
            <person name="Gharbi K."/>
            <person name="Hall N."/>
            <person name="Watson M."/>
            <person name="Adriaenssens E.M."/>
            <person name="Foster-Nyarko E."/>
            <person name="Jarju S."/>
            <person name="Secka A."/>
            <person name="Antonio M."/>
            <person name="Oren A."/>
            <person name="Chaudhuri R.R."/>
            <person name="La Ragione R."/>
            <person name="Hildebrand F."/>
            <person name="Pallen M.J."/>
        </authorList>
    </citation>
    <scope>NUCLEOTIDE SEQUENCE</scope>
    <source>
        <strain evidence="13">ChiHjej9B8-7071</strain>
    </source>
</reference>
<dbReference type="GO" id="GO:0005524">
    <property type="term" value="F:ATP binding"/>
    <property type="evidence" value="ECO:0007669"/>
    <property type="project" value="UniProtKB-UniRule"/>
</dbReference>
<evidence type="ECO:0000256" key="2">
    <source>
        <dbReference type="ARBA" id="ARBA00012118"/>
    </source>
</evidence>
<keyword evidence="7 8" id="KW-0067">ATP-binding</keyword>
<feature type="binding site" evidence="8">
    <location>
        <position position="144"/>
    </location>
    <ligand>
        <name>Zn(2+)</name>
        <dbReference type="ChEBI" id="CHEBI:29105"/>
    </ligand>
</feature>
<dbReference type="Proteomes" id="UP000824258">
    <property type="component" value="Unassembled WGS sequence"/>
</dbReference>
<keyword evidence="3 8" id="KW-0237">DNA synthesis</keyword>
<dbReference type="Gene3D" id="3.30.60.20">
    <property type="match status" value="1"/>
</dbReference>
<proteinExistence type="inferred from homology"/>
<comment type="catalytic activity">
    <reaction evidence="8 11">
        <text>thymidine + ATP = dTMP + ADP + H(+)</text>
        <dbReference type="Rhea" id="RHEA:19129"/>
        <dbReference type="ChEBI" id="CHEBI:15378"/>
        <dbReference type="ChEBI" id="CHEBI:17748"/>
        <dbReference type="ChEBI" id="CHEBI:30616"/>
        <dbReference type="ChEBI" id="CHEBI:63528"/>
        <dbReference type="ChEBI" id="CHEBI:456216"/>
        <dbReference type="EC" id="2.7.1.21"/>
    </reaction>
</comment>
<comment type="caution">
    <text evidence="13">The sequence shown here is derived from an EMBL/GenBank/DDBJ whole genome shotgun (WGS) entry which is preliminary data.</text>
</comment>
<dbReference type="AlphaFoldDB" id="A0A9D1A8S7"/>
<dbReference type="Pfam" id="PF00265">
    <property type="entry name" value="TK"/>
    <property type="match status" value="1"/>
</dbReference>
<keyword evidence="8" id="KW-0963">Cytoplasm</keyword>
<keyword evidence="8" id="KW-0479">Metal-binding</keyword>
<dbReference type="GO" id="GO:0005829">
    <property type="term" value="C:cytosol"/>
    <property type="evidence" value="ECO:0007669"/>
    <property type="project" value="TreeGrafter"/>
</dbReference>
<gene>
    <name evidence="8" type="primary">tdk</name>
    <name evidence="13" type="ORF">IAA70_05340</name>
</gene>
<feature type="binding site" evidence="8">
    <location>
        <position position="182"/>
    </location>
    <ligand>
        <name>Zn(2+)</name>
        <dbReference type="ChEBI" id="CHEBI:29105"/>
    </ligand>
</feature>
<dbReference type="GO" id="GO:0004797">
    <property type="term" value="F:thymidine kinase activity"/>
    <property type="evidence" value="ECO:0007669"/>
    <property type="project" value="UniProtKB-UniRule"/>
</dbReference>
<sequence length="194" mass="21537">MAKLYFKYGAMGSSKTATALITKYNYEERGMAVWLLKPAADDRDGASVIRSRVGLLAPADAVAAGDDLLQRLAARPRPDVIVVDECQFLAEAQIDQLRAIVDLENIPVLCFGLRTDFQTRLFPGSRRLFELADSITEIKTICACGAKATVNARLDPQGYILTEGAQVELGGNERYLAMCHRCYMTHIREHKKVR</sequence>